<keyword evidence="2" id="KW-1185">Reference proteome</keyword>
<accession>A0A1X0P462</accession>
<comment type="caution">
    <text evidence="1">The sequence shown here is derived from an EMBL/GenBank/DDBJ whole genome shotgun (WGS) entry which is preliminary data.</text>
</comment>
<evidence type="ECO:0000313" key="1">
    <source>
        <dbReference type="EMBL" id="ORC91621.1"/>
    </source>
</evidence>
<dbReference type="OrthoDB" id="271058at2759"/>
<dbReference type="Proteomes" id="UP000192257">
    <property type="component" value="Unassembled WGS sequence"/>
</dbReference>
<dbReference type="RefSeq" id="XP_028885687.1">
    <property type="nucleotide sequence ID" value="XM_029022872.1"/>
</dbReference>
<dbReference type="VEuPathDB" id="TriTrypDB:TM35_000052170"/>
<reference evidence="1 2" key="1">
    <citation type="submission" date="2017-03" db="EMBL/GenBank/DDBJ databases">
        <title>An alternative strategy for trypanosome survival in the mammalian bloodstream revealed through genome and transcriptome analysis of the ubiquitous bovine parasite Trypanosoma (Megatrypanum) theileri.</title>
        <authorList>
            <person name="Kelly S."/>
            <person name="Ivens A."/>
            <person name="Mott A."/>
            <person name="O'Neill E."/>
            <person name="Emms D."/>
            <person name="Macleod O."/>
            <person name="Voorheis P."/>
            <person name="Matthews J."/>
            <person name="Matthews K."/>
            <person name="Carrington M."/>
        </authorList>
    </citation>
    <scope>NUCLEOTIDE SEQUENCE [LARGE SCALE GENOMIC DNA]</scope>
    <source>
        <strain evidence="1">Edinburgh</strain>
    </source>
</reference>
<proteinExistence type="predicted"/>
<dbReference type="AlphaFoldDB" id="A0A1X0P462"/>
<dbReference type="EMBL" id="NBCO01000005">
    <property type="protein sequence ID" value="ORC91621.1"/>
    <property type="molecule type" value="Genomic_DNA"/>
</dbReference>
<name>A0A1X0P462_9TRYP</name>
<evidence type="ECO:0000313" key="2">
    <source>
        <dbReference type="Proteomes" id="UP000192257"/>
    </source>
</evidence>
<organism evidence="1 2">
    <name type="scientific">Trypanosoma theileri</name>
    <dbReference type="NCBI Taxonomy" id="67003"/>
    <lineage>
        <taxon>Eukaryota</taxon>
        <taxon>Discoba</taxon>
        <taxon>Euglenozoa</taxon>
        <taxon>Kinetoplastea</taxon>
        <taxon>Metakinetoplastina</taxon>
        <taxon>Trypanosomatida</taxon>
        <taxon>Trypanosomatidae</taxon>
        <taxon>Trypanosoma</taxon>
    </lineage>
</organism>
<protein>
    <submittedName>
        <fullName evidence="1">Uncharacterized protein</fullName>
    </submittedName>
</protein>
<sequence>MESLEAQFDALWEENRQKRKEKVAELNNELKRRVHADLAATLKSVQSLLANEQPELEKQIENLLHMTDELAAGVEMWQQKAMSSIDSIDKEQKILGGMVHEVSIRTAARKEDLLKRQQKRADEVRALCMERFKEVELNL</sequence>
<gene>
    <name evidence="1" type="ORF">TM35_000052170</name>
</gene>
<dbReference type="GeneID" id="39982652"/>